<feature type="transmembrane region" description="Helical" evidence="1">
    <location>
        <begin position="210"/>
        <end position="232"/>
    </location>
</feature>
<feature type="transmembrane region" description="Helical" evidence="1">
    <location>
        <begin position="103"/>
        <end position="131"/>
    </location>
</feature>
<reference evidence="2 3" key="1">
    <citation type="journal article" date="2019" name="Int. J. Syst. Evol. Microbiol.">
        <title>The Global Catalogue of Microorganisms (GCM) 10K type strain sequencing project: providing services to taxonomists for standard genome sequencing and annotation.</title>
        <authorList>
            <consortium name="The Broad Institute Genomics Platform"/>
            <consortium name="The Broad Institute Genome Sequencing Center for Infectious Disease"/>
            <person name="Wu L."/>
            <person name="Ma J."/>
        </authorList>
    </citation>
    <scope>NUCLEOTIDE SEQUENCE [LARGE SCALE GENOMIC DNA]</scope>
    <source>
        <strain evidence="2 3">JCM 15900</strain>
    </source>
</reference>
<feature type="transmembrane region" description="Helical" evidence="1">
    <location>
        <begin position="138"/>
        <end position="156"/>
    </location>
</feature>
<evidence type="ECO:0000256" key="1">
    <source>
        <dbReference type="SAM" id="Phobius"/>
    </source>
</evidence>
<keyword evidence="3" id="KW-1185">Reference proteome</keyword>
<feature type="transmembrane region" description="Helical" evidence="1">
    <location>
        <begin position="162"/>
        <end position="183"/>
    </location>
</feature>
<evidence type="ECO:0000313" key="2">
    <source>
        <dbReference type="EMBL" id="GAA2094985.1"/>
    </source>
</evidence>
<keyword evidence="1" id="KW-0472">Membrane</keyword>
<comment type="caution">
    <text evidence="2">The sequence shown here is derived from an EMBL/GenBank/DDBJ whole genome shotgun (WGS) entry which is preliminary data.</text>
</comment>
<dbReference type="Pfam" id="PF13398">
    <property type="entry name" value="Peptidase_M50B"/>
    <property type="match status" value="1"/>
</dbReference>
<organism evidence="2 3">
    <name type="scientific">Brevibacterium salitolerans</name>
    <dbReference type="NCBI Taxonomy" id="1403566"/>
    <lineage>
        <taxon>Bacteria</taxon>
        <taxon>Bacillati</taxon>
        <taxon>Actinomycetota</taxon>
        <taxon>Actinomycetes</taxon>
        <taxon>Micrococcales</taxon>
        <taxon>Brevibacteriaceae</taxon>
        <taxon>Brevibacterium</taxon>
    </lineage>
</organism>
<dbReference type="InterPro" id="IPR049500">
    <property type="entry name" value="Peptidase_M50B-like"/>
</dbReference>
<name>A0ABN2WNZ8_9MICO</name>
<sequence>MLQDALPSLWSAVTHAAPHPDAQTLTVAAIIAAALVVPSPLWRVSGVWVTVVHELGHAFAGMLRGRTGMRIRVNRDHSGLTTSTGRTDSVAWTSFWGYPAPSLVGAAVAVAAAAGWGAAALAVMMVVMLAALVFMRGALTWTVTLVSLVAGALLLAEGSTVLVTGVAVTVGAFLWAGGIRAIANLSRLHATGRGHGSDAHALAQRTRVPAFLWLLVFWLLSLAPAALLLWALRS</sequence>
<keyword evidence="1" id="KW-1133">Transmembrane helix</keyword>
<dbReference type="RefSeq" id="WP_291798159.1">
    <property type="nucleotide sequence ID" value="NZ_BAAAPZ010000004.1"/>
</dbReference>
<evidence type="ECO:0000313" key="3">
    <source>
        <dbReference type="Proteomes" id="UP001500984"/>
    </source>
</evidence>
<accession>A0ABN2WNZ8</accession>
<dbReference type="EMBL" id="BAAAPZ010000004">
    <property type="protein sequence ID" value="GAA2094985.1"/>
    <property type="molecule type" value="Genomic_DNA"/>
</dbReference>
<gene>
    <name evidence="2" type="ORF">GCM10009823_14300</name>
</gene>
<evidence type="ECO:0008006" key="4">
    <source>
        <dbReference type="Google" id="ProtNLM"/>
    </source>
</evidence>
<proteinExistence type="predicted"/>
<dbReference type="Proteomes" id="UP001500984">
    <property type="component" value="Unassembled WGS sequence"/>
</dbReference>
<keyword evidence="1" id="KW-0812">Transmembrane</keyword>
<protein>
    <recommendedName>
        <fullName evidence="4">Peptidase M50B-like</fullName>
    </recommendedName>
</protein>